<proteinExistence type="predicted"/>
<comment type="caution">
    <text evidence="2">The sequence shown here is derived from an EMBL/GenBank/DDBJ whole genome shotgun (WGS) entry which is preliminary data.</text>
</comment>
<dbReference type="InterPro" id="IPR000086">
    <property type="entry name" value="NUDIX_hydrolase_dom"/>
</dbReference>
<dbReference type="Pfam" id="PF15916">
    <property type="entry name" value="DUF4743"/>
    <property type="match status" value="1"/>
</dbReference>
<dbReference type="OrthoDB" id="10261522at2759"/>
<dbReference type="PANTHER" id="PTHR13622">
    <property type="entry name" value="THIAMIN PYROPHOSPHOKINASE"/>
    <property type="match status" value="1"/>
</dbReference>
<evidence type="ECO:0000313" key="3">
    <source>
        <dbReference type="Proteomes" id="UP000664534"/>
    </source>
</evidence>
<dbReference type="PROSITE" id="PS51462">
    <property type="entry name" value="NUDIX"/>
    <property type="match status" value="1"/>
</dbReference>
<dbReference type="GO" id="GO:0044715">
    <property type="term" value="F:8-oxo-dGDP phosphatase activity"/>
    <property type="evidence" value="ECO:0007669"/>
    <property type="project" value="TreeGrafter"/>
</dbReference>
<dbReference type="Proteomes" id="UP000664534">
    <property type="component" value="Unassembled WGS sequence"/>
</dbReference>
<dbReference type="PANTHER" id="PTHR13622:SF8">
    <property type="entry name" value="THIAMIN PYROPHOSPHOKINASE 1"/>
    <property type="match status" value="1"/>
</dbReference>
<gene>
    <name evidence="2" type="ORF">IMSHALPRED_001388</name>
</gene>
<dbReference type="InterPro" id="IPR031804">
    <property type="entry name" value="DUF4743"/>
</dbReference>
<dbReference type="CDD" id="cd03676">
    <property type="entry name" value="NUDIX_Tnr3_like"/>
    <property type="match status" value="1"/>
</dbReference>
<dbReference type="FunFam" id="3.90.79.10:FF:000019">
    <property type="entry name" value="Thiamin pyrophosphokinase, putative"/>
    <property type="match status" value="1"/>
</dbReference>
<dbReference type="EMBL" id="CAJPDT010000012">
    <property type="protein sequence ID" value="CAF9913584.1"/>
    <property type="molecule type" value="Genomic_DNA"/>
</dbReference>
<protein>
    <recommendedName>
        <fullName evidence="1">Nudix hydrolase domain-containing protein</fullName>
    </recommendedName>
</protein>
<accession>A0A8H3IH95</accession>
<sequence>MKTNLDLINECDNFPYYENGPEEYTKLRSTCWELHLEEGSGPYGYMRQSVVESMPWDHDVWQIDSERKSIAPVPKRYSHTQGEIIRETLEKAKTESIFQILRGWRNELYPVHGPYSSRKPMVSMERAGSALFGINTYGVHMTAYVCTPQEGMKIWVPRRARNKQTYGGMLDNTVAGGLSTGEKPFECLVREAAEEGSFSEQLVRSNAKACGTVSYFHIRDARAGGEAGLLQPECQYVFDMEIGAEVIPKPGDNEVEDFYLWTVDEVKRALAGGQFKPNCAAVLLDFFIRRGILTAENEKDYMEIVSRLHRKLPFPTP</sequence>
<dbReference type="Pfam" id="PF00293">
    <property type="entry name" value="NUDIX"/>
    <property type="match status" value="1"/>
</dbReference>
<reference evidence="2" key="1">
    <citation type="submission" date="2021-03" db="EMBL/GenBank/DDBJ databases">
        <authorList>
            <person name="Tagirdzhanova G."/>
        </authorList>
    </citation>
    <scope>NUCLEOTIDE SEQUENCE</scope>
</reference>
<dbReference type="InterPro" id="IPR015797">
    <property type="entry name" value="NUDIX_hydrolase-like_dom_sf"/>
</dbReference>
<dbReference type="SUPFAM" id="SSF55811">
    <property type="entry name" value="Nudix"/>
    <property type="match status" value="1"/>
</dbReference>
<feature type="domain" description="Nudix hydrolase" evidence="1">
    <location>
        <begin position="136"/>
        <end position="283"/>
    </location>
</feature>
<keyword evidence="3" id="KW-1185">Reference proteome</keyword>
<dbReference type="Gene3D" id="3.90.79.10">
    <property type="entry name" value="Nucleoside Triphosphate Pyrophosphohydrolase"/>
    <property type="match status" value="1"/>
</dbReference>
<organism evidence="2 3">
    <name type="scientific">Imshaugia aleurites</name>
    <dbReference type="NCBI Taxonomy" id="172621"/>
    <lineage>
        <taxon>Eukaryota</taxon>
        <taxon>Fungi</taxon>
        <taxon>Dikarya</taxon>
        <taxon>Ascomycota</taxon>
        <taxon>Pezizomycotina</taxon>
        <taxon>Lecanoromycetes</taxon>
        <taxon>OSLEUM clade</taxon>
        <taxon>Lecanoromycetidae</taxon>
        <taxon>Lecanorales</taxon>
        <taxon>Lecanorineae</taxon>
        <taxon>Parmeliaceae</taxon>
        <taxon>Imshaugia</taxon>
    </lineage>
</organism>
<evidence type="ECO:0000259" key="1">
    <source>
        <dbReference type="PROSITE" id="PS51462"/>
    </source>
</evidence>
<dbReference type="AlphaFoldDB" id="A0A8H3IH95"/>
<evidence type="ECO:0000313" key="2">
    <source>
        <dbReference type="EMBL" id="CAF9913584.1"/>
    </source>
</evidence>
<name>A0A8H3IH95_9LECA</name>